<dbReference type="RefSeq" id="WP_023184446.1">
    <property type="nucleotide sequence ID" value="NZ_MXNY01000005.1"/>
</dbReference>
<name>A0A701ZFH7_SALER</name>
<dbReference type="EMBL" id="DAAMGL010000001">
    <property type="protein sequence ID" value="HAC6563731.1"/>
    <property type="molecule type" value="Genomic_DNA"/>
</dbReference>
<evidence type="ECO:0000259" key="1">
    <source>
        <dbReference type="Pfam" id="PF14485"/>
    </source>
</evidence>
<dbReference type="EMBL" id="DAAMGM010000005">
    <property type="protein sequence ID" value="HAC6574241.1"/>
    <property type="molecule type" value="Genomic_DNA"/>
</dbReference>
<reference evidence="3" key="1">
    <citation type="journal article" date="2018" name="Genome Biol.">
        <title>SKESA: strategic k-mer extension for scrupulous assemblies.</title>
        <authorList>
            <person name="Souvorov A."/>
            <person name="Agarwala R."/>
            <person name="Lipman D.J."/>
        </authorList>
    </citation>
    <scope>NUCLEOTIDE SEQUENCE</scope>
    <source>
        <strain evidence="3">232-84</strain>
        <strain evidence="2">973-77</strain>
    </source>
</reference>
<reference evidence="3" key="2">
    <citation type="submission" date="2018-07" db="EMBL/GenBank/DDBJ databases">
        <authorList>
            <consortium name="NCBI Pathogen Detection Project"/>
        </authorList>
    </citation>
    <scope>NUCLEOTIDE SEQUENCE</scope>
    <source>
        <strain evidence="3">232-84</strain>
        <strain evidence="2">973-77</strain>
    </source>
</reference>
<comment type="caution">
    <text evidence="3">The sequence shown here is derived from an EMBL/GenBank/DDBJ whole genome shotgun (WGS) entry which is preliminary data.</text>
</comment>
<protein>
    <submittedName>
        <fullName evidence="3">DUF4431 domain-containing protein</fullName>
    </submittedName>
</protein>
<proteinExistence type="predicted"/>
<sequence length="357" mass="40520">MRYFLLLVLMIFQNIYAEEIKPLQQGDTWRKYIALSLRDEEGLQGGLFNLRRIEANSNIAYVCGLIKGKNDNFITDGQHRYHLYDRVMVINYQWSWVSAVRFDKTVVSPQDAHCHYGKEVQLTSALLNAQVAAQGRKNICQPVKASDPLRSDILNGLRASYIGDSNNLNLNGSLPTVKFIVKALCATEDYAYFYGKPTGDKASYFIHDDANNGLRVILKKSTDGVWRPVPENRMLTQQSKVDDKYYGVLQKGDLARLAQVCMVEGDTVDITGTLQQQGEDWTVTPDKPFACVRDADTNKAGWNQRMQLVLTRQEKELLKDLPRKKVQVSGDIFLALSTAHHTPLLLDNIFRLKELSK</sequence>
<accession>A0A701ZFH7</accession>
<dbReference type="Pfam" id="PF14485">
    <property type="entry name" value="DUF4431"/>
    <property type="match status" value="1"/>
</dbReference>
<feature type="domain" description="DUF4431" evidence="1">
    <location>
        <begin position="306"/>
        <end position="352"/>
    </location>
</feature>
<evidence type="ECO:0000313" key="3">
    <source>
        <dbReference type="EMBL" id="HAC6574241.1"/>
    </source>
</evidence>
<organism evidence="3">
    <name type="scientific">Salmonella enterica</name>
    <name type="common">Salmonella choleraesuis</name>
    <dbReference type="NCBI Taxonomy" id="28901"/>
    <lineage>
        <taxon>Bacteria</taxon>
        <taxon>Pseudomonadati</taxon>
        <taxon>Pseudomonadota</taxon>
        <taxon>Gammaproteobacteria</taxon>
        <taxon>Enterobacterales</taxon>
        <taxon>Enterobacteriaceae</taxon>
        <taxon>Salmonella</taxon>
    </lineage>
</organism>
<dbReference type="AlphaFoldDB" id="A0A701ZFH7"/>
<evidence type="ECO:0000313" key="2">
    <source>
        <dbReference type="EMBL" id="HAC6563731.1"/>
    </source>
</evidence>
<dbReference type="InterPro" id="IPR027826">
    <property type="entry name" value="DUF4431"/>
</dbReference>
<gene>
    <name evidence="3" type="ORF">G0B27_08250</name>
    <name evidence="2" type="ORF">G0B48_00460</name>
</gene>